<feature type="transmembrane region" description="Helical" evidence="1">
    <location>
        <begin position="139"/>
        <end position="165"/>
    </location>
</feature>
<evidence type="ECO:0000256" key="1">
    <source>
        <dbReference type="SAM" id="Phobius"/>
    </source>
</evidence>
<name>A0ABV6XD44_9ACTN</name>
<accession>A0ABV6XD44</accession>
<keyword evidence="1" id="KW-0812">Transmembrane</keyword>
<dbReference type="RefSeq" id="WP_380559743.1">
    <property type="nucleotide sequence ID" value="NZ_JBHEZY010000026.1"/>
</dbReference>
<evidence type="ECO:0000313" key="2">
    <source>
        <dbReference type="EMBL" id="MFC1436212.1"/>
    </source>
</evidence>
<proteinExistence type="predicted"/>
<comment type="caution">
    <text evidence="2">The sequence shown here is derived from an EMBL/GenBank/DDBJ whole genome shotgun (WGS) entry which is preliminary data.</text>
</comment>
<feature type="transmembrane region" description="Helical" evidence="1">
    <location>
        <begin position="214"/>
        <end position="234"/>
    </location>
</feature>
<dbReference type="Proteomes" id="UP001592530">
    <property type="component" value="Unassembled WGS sequence"/>
</dbReference>
<feature type="transmembrane region" description="Helical" evidence="1">
    <location>
        <begin position="97"/>
        <end position="118"/>
    </location>
</feature>
<reference evidence="2 3" key="1">
    <citation type="submission" date="2024-09" db="EMBL/GenBank/DDBJ databases">
        <authorList>
            <person name="Lee S.D."/>
        </authorList>
    </citation>
    <scope>NUCLEOTIDE SEQUENCE [LARGE SCALE GENOMIC DNA]</scope>
    <source>
        <strain evidence="2 3">N1-3</strain>
    </source>
</reference>
<evidence type="ECO:0000313" key="3">
    <source>
        <dbReference type="Proteomes" id="UP001592530"/>
    </source>
</evidence>
<feature type="transmembrane region" description="Helical" evidence="1">
    <location>
        <begin position="185"/>
        <end position="207"/>
    </location>
</feature>
<protein>
    <submittedName>
        <fullName evidence="2">Transporter</fullName>
    </submittedName>
</protein>
<dbReference type="EMBL" id="JBHEZY010000026">
    <property type="protein sequence ID" value="MFC1436212.1"/>
    <property type="molecule type" value="Genomic_DNA"/>
</dbReference>
<organism evidence="2 3">
    <name type="scientific">Streptacidiphilus alkalitolerans</name>
    <dbReference type="NCBI Taxonomy" id="3342712"/>
    <lineage>
        <taxon>Bacteria</taxon>
        <taxon>Bacillati</taxon>
        <taxon>Actinomycetota</taxon>
        <taxon>Actinomycetes</taxon>
        <taxon>Kitasatosporales</taxon>
        <taxon>Streptomycetaceae</taxon>
        <taxon>Streptacidiphilus</taxon>
    </lineage>
</organism>
<gene>
    <name evidence="2" type="ORF">ACEZDB_36825</name>
</gene>
<keyword evidence="1" id="KW-0472">Membrane</keyword>
<feature type="transmembrane region" description="Helical" evidence="1">
    <location>
        <begin position="36"/>
        <end position="53"/>
    </location>
</feature>
<feature type="transmembrane region" description="Helical" evidence="1">
    <location>
        <begin position="302"/>
        <end position="323"/>
    </location>
</feature>
<sequence>MSAPTLRVVPLRVNPPRPARIPLPTLVGLALHRQRTALTVAGLGLGALALWTLRTVHSLDGARAGLASAGCTIRSAPVVCALANERVDSALQSVQQLQLALVAVPLLVGALLGAPLVAREFEQGTYRLVWTQSVSRQRWLTGQLSATGGAVALIGAACAALGTLLRQAATPALSFGSKGFEALPYNAFGPVLAVATLLAFAVGVLCGLGWRRTVPAIATTVAGYAALIAGFTWLRRFLLPGLTRYPPHGYDLSPDDWLLRDGVVTPGGGRLGYAQCPRTGCPAGSRTFDVYHSAGQLWPTQWVQAALMLALTAAVLLLAHRALRLTTRLH</sequence>
<keyword evidence="1" id="KW-1133">Transmembrane helix</keyword>